<dbReference type="EMBL" id="LN853459">
    <property type="protein sequence ID" value="CRY95985.1"/>
    <property type="molecule type" value="Genomic_DNA"/>
</dbReference>
<sequence length="239" mass="25276">MYASEGCCKLISALTVVPLPDTPCVRVALQYTQTDGALGGSRFYLGYAGDTPSATTLDGLATDIAAAWKTAFTAVVASDWGLTGIDVLDITGTSGATGLWTGSNKGSLSSGLCPANCAQNIEYVIARRYRGGKPRMFLPPPDASVYQDPGHWTAAQVSAVQDAADSFFEAVEALTEGDMGQLTHLSLSYYFGFKNTPNSSGRIRAVPTYRAAALHDTVVSYNAKSEIGTQKRRRVATTP</sequence>
<reference evidence="1" key="1">
    <citation type="submission" date="2015-06" db="EMBL/GenBank/DDBJ databases">
        <authorList>
            <person name="Joergensen T."/>
        </authorList>
    </citation>
    <scope>NUCLEOTIDE SEQUENCE</scope>
    <source>
        <strain evidence="1">RGFK0855</strain>
    </source>
</reference>
<organism evidence="1">
    <name type="scientific">uncultured prokaryote</name>
    <dbReference type="NCBI Taxonomy" id="198431"/>
    <lineage>
        <taxon>unclassified sequences</taxon>
        <taxon>environmental samples</taxon>
    </lineage>
</organism>
<protein>
    <submittedName>
        <fullName evidence="1">Uncharacterized protein</fullName>
    </submittedName>
</protein>
<reference evidence="1" key="2">
    <citation type="submission" date="2015-07" db="EMBL/GenBank/DDBJ databases">
        <title>Plasmids, circular viruses and viroids from rat gut.</title>
        <authorList>
            <person name="Jorgensen T.J."/>
            <person name="Hansen M.A."/>
            <person name="Xu Z."/>
            <person name="Tabak M.A."/>
            <person name="Sorensen S.J."/>
            <person name="Hansen L.H."/>
        </authorList>
    </citation>
    <scope>NUCLEOTIDE SEQUENCE</scope>
    <source>
        <strain evidence="1">RGFK0855</strain>
    </source>
</reference>
<name>A0A0H5Q3K8_9ZZZZ</name>
<accession>A0A0H5Q3K8</accession>
<dbReference type="AlphaFoldDB" id="A0A0H5Q3K8"/>
<evidence type="ECO:0000313" key="1">
    <source>
        <dbReference type="EMBL" id="CRY95985.1"/>
    </source>
</evidence>
<proteinExistence type="predicted"/>